<evidence type="ECO:0000313" key="4">
    <source>
        <dbReference type="EMBL" id="SFE33810.1"/>
    </source>
</evidence>
<proteinExistence type="predicted"/>
<protein>
    <submittedName>
        <fullName evidence="4">Acetyltransferase (GNAT) family protein</fullName>
    </submittedName>
</protein>
<dbReference type="PANTHER" id="PTHR43877">
    <property type="entry name" value="AMINOALKYLPHOSPHONATE N-ACETYLTRANSFERASE-RELATED-RELATED"/>
    <property type="match status" value="1"/>
</dbReference>
<name>A0A1I1ZTH5_9ACTN</name>
<evidence type="ECO:0000256" key="1">
    <source>
        <dbReference type="ARBA" id="ARBA00022679"/>
    </source>
</evidence>
<keyword evidence="1 4" id="KW-0808">Transferase</keyword>
<accession>A0A1I1ZTH5</accession>
<reference evidence="5" key="1">
    <citation type="submission" date="2016-10" db="EMBL/GenBank/DDBJ databases">
        <authorList>
            <person name="Varghese N."/>
            <person name="Submissions S."/>
        </authorList>
    </citation>
    <scope>NUCLEOTIDE SEQUENCE [LARGE SCALE GENOMIC DNA]</scope>
    <source>
        <strain evidence="5">DSM 45004</strain>
    </source>
</reference>
<dbReference type="Gene3D" id="3.40.630.30">
    <property type="match status" value="1"/>
</dbReference>
<gene>
    <name evidence="4" type="ORF">SAMN04487819_11189</name>
</gene>
<dbReference type="EMBL" id="FOMZ01000011">
    <property type="protein sequence ID" value="SFE33810.1"/>
    <property type="molecule type" value="Genomic_DNA"/>
</dbReference>
<feature type="domain" description="N-acetyltransferase" evidence="3">
    <location>
        <begin position="22"/>
        <end position="170"/>
    </location>
</feature>
<dbReference type="SUPFAM" id="SSF55729">
    <property type="entry name" value="Acyl-CoA N-acyltransferases (Nat)"/>
    <property type="match status" value="1"/>
</dbReference>
<dbReference type="AlphaFoldDB" id="A0A1I1ZTH5"/>
<dbReference type="CDD" id="cd04301">
    <property type="entry name" value="NAT_SF"/>
    <property type="match status" value="1"/>
</dbReference>
<dbReference type="InterPro" id="IPR000182">
    <property type="entry name" value="GNAT_dom"/>
</dbReference>
<evidence type="ECO:0000259" key="3">
    <source>
        <dbReference type="PROSITE" id="PS51186"/>
    </source>
</evidence>
<dbReference type="Pfam" id="PF00583">
    <property type="entry name" value="Acetyltransf_1"/>
    <property type="match status" value="1"/>
</dbReference>
<keyword evidence="5" id="KW-1185">Reference proteome</keyword>
<dbReference type="InterPro" id="IPR016181">
    <property type="entry name" value="Acyl_CoA_acyltransferase"/>
</dbReference>
<dbReference type="Proteomes" id="UP000198716">
    <property type="component" value="Unassembled WGS sequence"/>
</dbReference>
<dbReference type="InterPro" id="IPR050832">
    <property type="entry name" value="Bact_Acetyltransf"/>
</dbReference>
<evidence type="ECO:0000313" key="5">
    <source>
        <dbReference type="Proteomes" id="UP000198716"/>
    </source>
</evidence>
<evidence type="ECO:0000256" key="2">
    <source>
        <dbReference type="ARBA" id="ARBA00023315"/>
    </source>
</evidence>
<keyword evidence="2" id="KW-0012">Acyltransferase</keyword>
<sequence length="170" mass="18813">MSPKRLAGAYPGRVIPSETGCRLGGSAEADEIAGLLDRFQLEFDEFTPGAGPLAERIRAHVASEISVFVLAEPRHVGVAQLRFRDHLFTAKPVCLLEEFYVVPEYRGRGYGAAVLGGAIHLARQRGAATMELGTAQNDTAARNLYEKYGFTNLEREGRPETRLLYYEREL</sequence>
<organism evidence="4 5">
    <name type="scientific">Actinopolyspora alba</name>
    <dbReference type="NCBI Taxonomy" id="673379"/>
    <lineage>
        <taxon>Bacteria</taxon>
        <taxon>Bacillati</taxon>
        <taxon>Actinomycetota</taxon>
        <taxon>Actinomycetes</taxon>
        <taxon>Actinopolysporales</taxon>
        <taxon>Actinopolysporaceae</taxon>
        <taxon>Actinopolyspora</taxon>
        <taxon>Actinopolyspora alba group</taxon>
    </lineage>
</organism>
<dbReference type="PROSITE" id="PS51186">
    <property type="entry name" value="GNAT"/>
    <property type="match status" value="1"/>
</dbReference>
<dbReference type="GO" id="GO:0016747">
    <property type="term" value="F:acyltransferase activity, transferring groups other than amino-acyl groups"/>
    <property type="evidence" value="ECO:0007669"/>
    <property type="project" value="InterPro"/>
</dbReference>